<dbReference type="AlphaFoldDB" id="A0A0F8ZZW5"/>
<name>A0A0F8ZZW5_9ZZZZ</name>
<gene>
    <name evidence="1" type="ORF">LCGC14_2973700</name>
</gene>
<dbReference type="EMBL" id="LAZR01060533">
    <property type="protein sequence ID" value="KKK65481.1"/>
    <property type="molecule type" value="Genomic_DNA"/>
</dbReference>
<protein>
    <submittedName>
        <fullName evidence="1">Uncharacterized protein</fullName>
    </submittedName>
</protein>
<comment type="caution">
    <text evidence="1">The sequence shown here is derived from an EMBL/GenBank/DDBJ whole genome shotgun (WGS) entry which is preliminary data.</text>
</comment>
<proteinExistence type="predicted"/>
<accession>A0A0F8ZZW5</accession>
<organism evidence="1">
    <name type="scientific">marine sediment metagenome</name>
    <dbReference type="NCBI Taxonomy" id="412755"/>
    <lineage>
        <taxon>unclassified sequences</taxon>
        <taxon>metagenomes</taxon>
        <taxon>ecological metagenomes</taxon>
    </lineage>
</organism>
<evidence type="ECO:0000313" key="1">
    <source>
        <dbReference type="EMBL" id="KKK65481.1"/>
    </source>
</evidence>
<sequence>MERHDDRLIVENYEEDVRLRISMLRTKWLEAIGAIGLHKDQIMQYLFTTLEYQQKEIEGLRLYIATGTDPKEAE</sequence>
<reference evidence="1" key="1">
    <citation type="journal article" date="2015" name="Nature">
        <title>Complex archaea that bridge the gap between prokaryotes and eukaryotes.</title>
        <authorList>
            <person name="Spang A."/>
            <person name="Saw J.H."/>
            <person name="Jorgensen S.L."/>
            <person name="Zaremba-Niedzwiedzka K."/>
            <person name="Martijn J."/>
            <person name="Lind A.E."/>
            <person name="van Eijk R."/>
            <person name="Schleper C."/>
            <person name="Guy L."/>
            <person name="Ettema T.J."/>
        </authorList>
    </citation>
    <scope>NUCLEOTIDE SEQUENCE</scope>
</reference>